<keyword evidence="10" id="KW-0408">Iron</keyword>
<evidence type="ECO:0000256" key="9">
    <source>
        <dbReference type="ARBA" id="ARBA00022801"/>
    </source>
</evidence>
<gene>
    <name evidence="15" type="ORF">SAMN06296036_105250</name>
</gene>
<sequence>MIDHIENIADLPLHFTEPQFRDPLLSWYQKNKRPLPWRLVWMQTQDPYVVWVSEIMLQQTVIKAVIPAYDRFLKAFPSYKHLADASEDQVRLASRGLGYYRRFRMLHQAAQHLNDHPEDVWPTNFKAWKALPGVGDYTAAAIASICFNDAVPVVDGNVERVFCRLFDIRLIPNLPRLKRKFFELGQSLISVSHPGDYNQAVMELGQTICTKQNPNCSQCPVAKVCLAKNNSSQTLAPQSKQKIVYESVGLRLYIPSKSQKIGLIQRPENSKFLKGTWGFPTAIEDQSKVAWDGKLPFTLPRAPCESLGTIRHSITKHKIQAQIFPWAQKNTANYRWFEPEDVEENLVSNLDRKAWKAYLRHL</sequence>
<dbReference type="OrthoDB" id="5289036at2"/>
<dbReference type="SMART" id="SM00478">
    <property type="entry name" value="ENDO3c"/>
    <property type="match status" value="1"/>
</dbReference>
<dbReference type="CDD" id="cd00056">
    <property type="entry name" value="ENDO3c"/>
    <property type="match status" value="1"/>
</dbReference>
<dbReference type="Gene3D" id="1.10.340.30">
    <property type="entry name" value="Hypothetical protein, domain 2"/>
    <property type="match status" value="1"/>
</dbReference>
<protein>
    <recommendedName>
        <fullName evidence="6">Adenine DNA glycosylase</fullName>
        <ecNumber evidence="5">3.2.2.31</ecNumber>
    </recommendedName>
</protein>
<dbReference type="AlphaFoldDB" id="A0A1Y6BIS0"/>
<dbReference type="InterPro" id="IPR003651">
    <property type="entry name" value="Endonuclease3_FeS-loop_motif"/>
</dbReference>
<proteinExistence type="inferred from homology"/>
<dbReference type="GO" id="GO:0032357">
    <property type="term" value="F:oxidized purine DNA binding"/>
    <property type="evidence" value="ECO:0007669"/>
    <property type="project" value="TreeGrafter"/>
</dbReference>
<evidence type="ECO:0000256" key="4">
    <source>
        <dbReference type="ARBA" id="ARBA00008343"/>
    </source>
</evidence>
<keyword evidence="8" id="KW-0227">DNA damage</keyword>
<dbReference type="Proteomes" id="UP000192907">
    <property type="component" value="Unassembled WGS sequence"/>
</dbReference>
<dbReference type="GO" id="GO:0051539">
    <property type="term" value="F:4 iron, 4 sulfur cluster binding"/>
    <property type="evidence" value="ECO:0007669"/>
    <property type="project" value="InterPro"/>
</dbReference>
<dbReference type="GO" id="GO:0000701">
    <property type="term" value="F:purine-specific mismatch base pair DNA N-glycosylase activity"/>
    <property type="evidence" value="ECO:0007669"/>
    <property type="project" value="UniProtKB-EC"/>
</dbReference>
<feature type="domain" description="HhH-GPD" evidence="14">
    <location>
        <begin position="56"/>
        <end position="207"/>
    </location>
</feature>
<keyword evidence="7" id="KW-0479">Metal-binding</keyword>
<evidence type="ECO:0000256" key="12">
    <source>
        <dbReference type="ARBA" id="ARBA00023204"/>
    </source>
</evidence>
<dbReference type="GO" id="GO:0034039">
    <property type="term" value="F:8-oxo-7,8-dihydroguanine DNA N-glycosylase activity"/>
    <property type="evidence" value="ECO:0007669"/>
    <property type="project" value="TreeGrafter"/>
</dbReference>
<keyword evidence="11" id="KW-0411">Iron-sulfur</keyword>
<dbReference type="EC" id="3.2.2.31" evidence="5"/>
<reference evidence="16" key="1">
    <citation type="submission" date="2017-04" db="EMBL/GenBank/DDBJ databases">
        <authorList>
            <person name="Varghese N."/>
            <person name="Submissions S."/>
        </authorList>
    </citation>
    <scope>NUCLEOTIDE SEQUENCE [LARGE SCALE GENOMIC DNA]</scope>
    <source>
        <strain evidence="16">RKEM611</strain>
    </source>
</reference>
<dbReference type="InterPro" id="IPR003265">
    <property type="entry name" value="HhH-GPD_domain"/>
</dbReference>
<comment type="catalytic activity">
    <reaction evidence="1">
        <text>Hydrolyzes free adenine bases from 7,8-dihydro-8-oxoguanine:adenine mismatched double-stranded DNA, leaving an apurinic site.</text>
        <dbReference type="EC" id="3.2.2.31"/>
    </reaction>
</comment>
<keyword evidence="13" id="KW-0326">Glycosidase</keyword>
<evidence type="ECO:0000256" key="10">
    <source>
        <dbReference type="ARBA" id="ARBA00023004"/>
    </source>
</evidence>
<dbReference type="SMART" id="SM00525">
    <property type="entry name" value="FES"/>
    <property type="match status" value="1"/>
</dbReference>
<dbReference type="Pfam" id="PF00730">
    <property type="entry name" value="HhH-GPD"/>
    <property type="match status" value="1"/>
</dbReference>
<evidence type="ECO:0000256" key="3">
    <source>
        <dbReference type="ARBA" id="ARBA00002933"/>
    </source>
</evidence>
<evidence type="ECO:0000256" key="8">
    <source>
        <dbReference type="ARBA" id="ARBA00022763"/>
    </source>
</evidence>
<dbReference type="InterPro" id="IPR011257">
    <property type="entry name" value="DNA_glycosylase"/>
</dbReference>
<comment type="cofactor">
    <cofactor evidence="2">
        <name>[4Fe-4S] cluster</name>
        <dbReference type="ChEBI" id="CHEBI:49883"/>
    </cofactor>
</comment>
<comment type="function">
    <text evidence="3">Adenine glycosylase active on G-A mispairs. MutY also corrects error-prone DNA synthesis past GO lesions which are due to the oxidatively damaged form of guanine: 7,8-dihydro-8-oxoguanine (8-oxo-dGTP).</text>
</comment>
<evidence type="ECO:0000256" key="2">
    <source>
        <dbReference type="ARBA" id="ARBA00001966"/>
    </source>
</evidence>
<dbReference type="Gene3D" id="1.10.1670.10">
    <property type="entry name" value="Helix-hairpin-Helix base-excision DNA repair enzymes (C-terminal)"/>
    <property type="match status" value="1"/>
</dbReference>
<evidence type="ECO:0000259" key="14">
    <source>
        <dbReference type="SMART" id="SM00478"/>
    </source>
</evidence>
<dbReference type="SUPFAM" id="SSF48150">
    <property type="entry name" value="DNA-glycosylase"/>
    <property type="match status" value="1"/>
</dbReference>
<evidence type="ECO:0000256" key="13">
    <source>
        <dbReference type="ARBA" id="ARBA00023295"/>
    </source>
</evidence>
<evidence type="ECO:0000313" key="16">
    <source>
        <dbReference type="Proteomes" id="UP000192907"/>
    </source>
</evidence>
<dbReference type="InterPro" id="IPR044298">
    <property type="entry name" value="MIG/MutY"/>
</dbReference>
<dbReference type="GO" id="GO:0046872">
    <property type="term" value="F:metal ion binding"/>
    <property type="evidence" value="ECO:0007669"/>
    <property type="project" value="UniProtKB-KW"/>
</dbReference>
<keyword evidence="9" id="KW-0378">Hydrolase</keyword>
<evidence type="ECO:0000256" key="1">
    <source>
        <dbReference type="ARBA" id="ARBA00000843"/>
    </source>
</evidence>
<dbReference type="GO" id="GO:0006298">
    <property type="term" value="P:mismatch repair"/>
    <property type="evidence" value="ECO:0007669"/>
    <property type="project" value="TreeGrafter"/>
</dbReference>
<accession>A0A1Y6BIS0</accession>
<dbReference type="GO" id="GO:0035485">
    <property type="term" value="F:adenine/guanine mispair binding"/>
    <property type="evidence" value="ECO:0007669"/>
    <property type="project" value="TreeGrafter"/>
</dbReference>
<evidence type="ECO:0000313" key="15">
    <source>
        <dbReference type="EMBL" id="SMF13744.1"/>
    </source>
</evidence>
<dbReference type="STRING" id="1513793.SAMN06296036_105250"/>
<dbReference type="PANTHER" id="PTHR42944">
    <property type="entry name" value="ADENINE DNA GLYCOSYLASE"/>
    <property type="match status" value="1"/>
</dbReference>
<keyword evidence="16" id="KW-1185">Reference proteome</keyword>
<dbReference type="Gene3D" id="3.90.79.10">
    <property type="entry name" value="Nucleoside Triphosphate Pyrophosphohydrolase"/>
    <property type="match status" value="1"/>
</dbReference>
<evidence type="ECO:0000256" key="6">
    <source>
        <dbReference type="ARBA" id="ARBA00022023"/>
    </source>
</evidence>
<organism evidence="15 16">
    <name type="scientific">Pseudobacteriovorax antillogorgiicola</name>
    <dbReference type="NCBI Taxonomy" id="1513793"/>
    <lineage>
        <taxon>Bacteria</taxon>
        <taxon>Pseudomonadati</taxon>
        <taxon>Bdellovibrionota</taxon>
        <taxon>Oligoflexia</taxon>
        <taxon>Oligoflexales</taxon>
        <taxon>Pseudobacteriovoracaceae</taxon>
        <taxon>Pseudobacteriovorax</taxon>
    </lineage>
</organism>
<evidence type="ECO:0000256" key="7">
    <source>
        <dbReference type="ARBA" id="ARBA00022723"/>
    </source>
</evidence>
<comment type="similarity">
    <text evidence="4">Belongs to the Nth/MutY family.</text>
</comment>
<dbReference type="GO" id="GO:0006284">
    <property type="term" value="P:base-excision repair"/>
    <property type="evidence" value="ECO:0007669"/>
    <property type="project" value="InterPro"/>
</dbReference>
<dbReference type="PANTHER" id="PTHR42944:SF1">
    <property type="entry name" value="ADENINE DNA GLYCOSYLASE"/>
    <property type="match status" value="1"/>
</dbReference>
<keyword evidence="12" id="KW-0234">DNA repair</keyword>
<dbReference type="RefSeq" id="WP_132317211.1">
    <property type="nucleotide sequence ID" value="NZ_FWZT01000005.1"/>
</dbReference>
<dbReference type="InterPro" id="IPR015797">
    <property type="entry name" value="NUDIX_hydrolase-like_dom_sf"/>
</dbReference>
<evidence type="ECO:0000256" key="5">
    <source>
        <dbReference type="ARBA" id="ARBA00012045"/>
    </source>
</evidence>
<dbReference type="EMBL" id="FWZT01000005">
    <property type="protein sequence ID" value="SMF13744.1"/>
    <property type="molecule type" value="Genomic_DNA"/>
</dbReference>
<dbReference type="SUPFAM" id="SSF55811">
    <property type="entry name" value="Nudix"/>
    <property type="match status" value="1"/>
</dbReference>
<dbReference type="InterPro" id="IPR023170">
    <property type="entry name" value="HhH_base_excis_C"/>
</dbReference>
<evidence type="ECO:0000256" key="11">
    <source>
        <dbReference type="ARBA" id="ARBA00023014"/>
    </source>
</evidence>
<name>A0A1Y6BIS0_9BACT</name>